<protein>
    <submittedName>
        <fullName evidence="1">Uncharacterized protein</fullName>
    </submittedName>
</protein>
<evidence type="ECO:0000313" key="2">
    <source>
        <dbReference type="Proteomes" id="UP000308652"/>
    </source>
</evidence>
<reference evidence="1 2" key="1">
    <citation type="journal article" date="2019" name="Nat. Ecol. Evol.">
        <title>Megaphylogeny resolves global patterns of mushroom evolution.</title>
        <authorList>
            <person name="Varga T."/>
            <person name="Krizsan K."/>
            <person name="Foldi C."/>
            <person name="Dima B."/>
            <person name="Sanchez-Garcia M."/>
            <person name="Sanchez-Ramirez S."/>
            <person name="Szollosi G.J."/>
            <person name="Szarkandi J.G."/>
            <person name="Papp V."/>
            <person name="Albert L."/>
            <person name="Andreopoulos W."/>
            <person name="Angelini C."/>
            <person name="Antonin V."/>
            <person name="Barry K.W."/>
            <person name="Bougher N.L."/>
            <person name="Buchanan P."/>
            <person name="Buyck B."/>
            <person name="Bense V."/>
            <person name="Catcheside P."/>
            <person name="Chovatia M."/>
            <person name="Cooper J."/>
            <person name="Damon W."/>
            <person name="Desjardin D."/>
            <person name="Finy P."/>
            <person name="Geml J."/>
            <person name="Haridas S."/>
            <person name="Hughes K."/>
            <person name="Justo A."/>
            <person name="Karasinski D."/>
            <person name="Kautmanova I."/>
            <person name="Kiss B."/>
            <person name="Kocsube S."/>
            <person name="Kotiranta H."/>
            <person name="LaButti K.M."/>
            <person name="Lechner B.E."/>
            <person name="Liimatainen K."/>
            <person name="Lipzen A."/>
            <person name="Lukacs Z."/>
            <person name="Mihaltcheva S."/>
            <person name="Morgado L.N."/>
            <person name="Niskanen T."/>
            <person name="Noordeloos M.E."/>
            <person name="Ohm R.A."/>
            <person name="Ortiz-Santana B."/>
            <person name="Ovrebo C."/>
            <person name="Racz N."/>
            <person name="Riley R."/>
            <person name="Savchenko A."/>
            <person name="Shiryaev A."/>
            <person name="Soop K."/>
            <person name="Spirin V."/>
            <person name="Szebenyi C."/>
            <person name="Tomsovsky M."/>
            <person name="Tulloss R.E."/>
            <person name="Uehling J."/>
            <person name="Grigoriev I.V."/>
            <person name="Vagvolgyi C."/>
            <person name="Papp T."/>
            <person name="Martin F.M."/>
            <person name="Miettinen O."/>
            <person name="Hibbett D.S."/>
            <person name="Nagy L.G."/>
        </authorList>
    </citation>
    <scope>NUCLEOTIDE SEQUENCE [LARGE SCALE GENOMIC DNA]</scope>
    <source>
        <strain evidence="1 2">CBS 166.37</strain>
    </source>
</reference>
<accession>A0A5C3LRI1</accession>
<dbReference type="OrthoDB" id="3064818at2759"/>
<dbReference type="AlphaFoldDB" id="A0A5C3LRI1"/>
<dbReference type="EMBL" id="ML213622">
    <property type="protein sequence ID" value="TFK35362.1"/>
    <property type="molecule type" value="Genomic_DNA"/>
</dbReference>
<evidence type="ECO:0000313" key="1">
    <source>
        <dbReference type="EMBL" id="TFK35362.1"/>
    </source>
</evidence>
<organism evidence="1 2">
    <name type="scientific">Crucibulum laeve</name>
    <dbReference type="NCBI Taxonomy" id="68775"/>
    <lineage>
        <taxon>Eukaryota</taxon>
        <taxon>Fungi</taxon>
        <taxon>Dikarya</taxon>
        <taxon>Basidiomycota</taxon>
        <taxon>Agaricomycotina</taxon>
        <taxon>Agaricomycetes</taxon>
        <taxon>Agaricomycetidae</taxon>
        <taxon>Agaricales</taxon>
        <taxon>Agaricineae</taxon>
        <taxon>Nidulariaceae</taxon>
        <taxon>Crucibulum</taxon>
    </lineage>
</organism>
<name>A0A5C3LRI1_9AGAR</name>
<keyword evidence="2" id="KW-1185">Reference proteome</keyword>
<gene>
    <name evidence="1" type="ORF">BDQ12DRAFT_668661</name>
</gene>
<sequence length="201" mass="22959">MSALKSIVEARHEGNVNAPGALKISALSFGSRFGATSPPSSEQIIYNPKSVSILPPKSDVAIASQWEESLSVSLMKRMRHYNLSGNLMYKKLIRDNLEAMINWMQQQEWKEPLNRKTWRLIILDEYVNFEKLYATLDSDYLYETRSISTRNEWEQAFCVWEKAWLPEVFTPGLLGCAPMALGPVIIPYEKDYCGGKIFKGE</sequence>
<dbReference type="Proteomes" id="UP000308652">
    <property type="component" value="Unassembled WGS sequence"/>
</dbReference>
<proteinExistence type="predicted"/>